<evidence type="ECO:0000313" key="1">
    <source>
        <dbReference type="EMBL" id="RLK60513.1"/>
    </source>
</evidence>
<sequence>MEEIEWASVPVGIDAGRWRTVRTRCTVLVVVHTVVSGQRLLDVVGLVESDPRVQVVYTRAPDVFGGGVDRLLAEAGAFRIPWAQAVRERFDLVLAAAGGGVERVHGPLVLLPHGAAYGKRTGAGGPVYGLDAARLVRDGRVLPSVLVLSHERQREVLLDQCPQAVDAALVAGDPCYDRMIASSGLRARYRAALGVRRGRELVVVASTWGASSLVQEQLPLYARLTQELDPRRYQVAATVHPAVWFGHGQRQLRSWLSRPLARGMLLVEPEQDWRPAVVAADHVITDHGSTGVYAAAIGRSVLITGSPADGLDPDSPQALLADAAPRWEPCRPVGQQFQQADPDLAAAVAARLTSRPRATHRVLRDRLYELLGLPVEGKHRGPEPIPVPDQVFEGRNFA</sequence>
<accession>A0A421B8H1</accession>
<reference evidence="1 2" key="1">
    <citation type="submission" date="2018-10" db="EMBL/GenBank/DDBJ databases">
        <title>Genomic Encyclopedia of Archaeal and Bacterial Type Strains, Phase II (KMG-II): from individual species to whole genera.</title>
        <authorList>
            <person name="Goeker M."/>
        </authorList>
    </citation>
    <scope>NUCLEOTIDE SEQUENCE [LARGE SCALE GENOMIC DNA]</scope>
    <source>
        <strain evidence="1 2">DSM 45657</strain>
    </source>
</reference>
<keyword evidence="2" id="KW-1185">Reference proteome</keyword>
<dbReference type="EMBL" id="RCDD01000001">
    <property type="protein sequence ID" value="RLK60513.1"/>
    <property type="molecule type" value="Genomic_DNA"/>
</dbReference>
<name>A0A421B8H1_9PSEU</name>
<proteinExistence type="predicted"/>
<dbReference type="Proteomes" id="UP000282454">
    <property type="component" value="Unassembled WGS sequence"/>
</dbReference>
<gene>
    <name evidence="1" type="ORF">CLV68_1019</name>
</gene>
<dbReference type="OrthoDB" id="3661391at2"/>
<evidence type="ECO:0008006" key="3">
    <source>
        <dbReference type="Google" id="ProtNLM"/>
    </source>
</evidence>
<comment type="caution">
    <text evidence="1">The sequence shown here is derived from an EMBL/GenBank/DDBJ whole genome shotgun (WGS) entry which is preliminary data.</text>
</comment>
<organism evidence="1 2">
    <name type="scientific">Actinokineospora cianjurensis</name>
    <dbReference type="NCBI Taxonomy" id="585224"/>
    <lineage>
        <taxon>Bacteria</taxon>
        <taxon>Bacillati</taxon>
        <taxon>Actinomycetota</taxon>
        <taxon>Actinomycetes</taxon>
        <taxon>Pseudonocardiales</taxon>
        <taxon>Pseudonocardiaceae</taxon>
        <taxon>Actinokineospora</taxon>
    </lineage>
</organism>
<protein>
    <recommendedName>
        <fullName evidence="3">CDP-glycerol:poly(Glycerophosphate) glycerophosphotransferase</fullName>
    </recommendedName>
</protein>
<dbReference type="RefSeq" id="WP_121389376.1">
    <property type="nucleotide sequence ID" value="NZ_RCDD01000001.1"/>
</dbReference>
<dbReference type="AlphaFoldDB" id="A0A421B8H1"/>
<evidence type="ECO:0000313" key="2">
    <source>
        <dbReference type="Proteomes" id="UP000282454"/>
    </source>
</evidence>